<dbReference type="Pfam" id="PF00089">
    <property type="entry name" value="Trypsin"/>
    <property type="match status" value="1"/>
</dbReference>
<dbReference type="AlphaFoldDB" id="A0A1G6UFZ8"/>
<dbReference type="InterPro" id="IPR043504">
    <property type="entry name" value="Peptidase_S1_PA_chymotrypsin"/>
</dbReference>
<evidence type="ECO:0000259" key="2">
    <source>
        <dbReference type="PROSITE" id="PS50240"/>
    </source>
</evidence>
<evidence type="ECO:0000313" key="4">
    <source>
        <dbReference type="Proteomes" id="UP000183685"/>
    </source>
</evidence>
<gene>
    <name evidence="3" type="ORF">SAMN04488071_0576</name>
</gene>
<dbReference type="PROSITE" id="PS50240">
    <property type="entry name" value="TRYPSIN_DOM"/>
    <property type="match status" value="1"/>
</dbReference>
<dbReference type="InterPro" id="IPR009003">
    <property type="entry name" value="Peptidase_S1_PA"/>
</dbReference>
<feature type="chain" id="PRO_5010266973" evidence="1">
    <location>
        <begin position="22"/>
        <end position="254"/>
    </location>
</feature>
<dbReference type="GO" id="GO:0006508">
    <property type="term" value="P:proteolysis"/>
    <property type="evidence" value="ECO:0007669"/>
    <property type="project" value="InterPro"/>
</dbReference>
<dbReference type="GO" id="GO:0004252">
    <property type="term" value="F:serine-type endopeptidase activity"/>
    <property type="evidence" value="ECO:0007669"/>
    <property type="project" value="InterPro"/>
</dbReference>
<keyword evidence="1" id="KW-0732">Signal</keyword>
<feature type="domain" description="Peptidase S1" evidence="2">
    <location>
        <begin position="53"/>
        <end position="247"/>
    </location>
</feature>
<feature type="signal peptide" evidence="1">
    <location>
        <begin position="1"/>
        <end position="21"/>
    </location>
</feature>
<dbReference type="RefSeq" id="WP_068308111.1">
    <property type="nucleotide sequence ID" value="NZ_FNAK01000001.1"/>
</dbReference>
<evidence type="ECO:0000256" key="1">
    <source>
        <dbReference type="SAM" id="SignalP"/>
    </source>
</evidence>
<dbReference type="SUPFAM" id="SSF50494">
    <property type="entry name" value="Trypsin-like serine proteases"/>
    <property type="match status" value="1"/>
</dbReference>
<name>A0A1G6UFZ8_9PROT</name>
<dbReference type="PRINTS" id="PR00722">
    <property type="entry name" value="CHYMOTRYPSIN"/>
</dbReference>
<sequence>MRLFFFSCFVILAVISAPARAIIVTKAAPAKQAIVDPKMFAEVVPLLEGRAVGTLVAPQWIVTAAHVAEHAKIGDNILIGHEERSVEQLVFHPSWDAERVGSEGVTDLALIKLEKPVTSVAPARLYREQDETGKRISILGWGRTGDGIDPALVKDGRFRQGFNIIEEADKRLRFRFDAPDSGKAVEFEAVSGPGDSGGPAFITKGQHRFLAGVSSFQQDETYPGIYGVTENYERISNHIEWLLGTINRASPAGN</sequence>
<proteinExistence type="predicted"/>
<organism evidence="3 4">
    <name type="scientific">Kordiimonas lacus</name>
    <dbReference type="NCBI Taxonomy" id="637679"/>
    <lineage>
        <taxon>Bacteria</taxon>
        <taxon>Pseudomonadati</taxon>
        <taxon>Pseudomonadota</taxon>
        <taxon>Alphaproteobacteria</taxon>
        <taxon>Kordiimonadales</taxon>
        <taxon>Kordiimonadaceae</taxon>
        <taxon>Kordiimonas</taxon>
    </lineage>
</organism>
<protein>
    <submittedName>
        <fullName evidence="3">Trypsin</fullName>
    </submittedName>
</protein>
<dbReference type="InterPro" id="IPR001254">
    <property type="entry name" value="Trypsin_dom"/>
</dbReference>
<evidence type="ECO:0000313" key="3">
    <source>
        <dbReference type="EMBL" id="SDD40223.1"/>
    </source>
</evidence>
<dbReference type="Gene3D" id="2.40.10.10">
    <property type="entry name" value="Trypsin-like serine proteases"/>
    <property type="match status" value="1"/>
</dbReference>
<dbReference type="InterPro" id="IPR051333">
    <property type="entry name" value="CLIP_Serine_Protease"/>
</dbReference>
<dbReference type="SMART" id="SM00020">
    <property type="entry name" value="Tryp_SPc"/>
    <property type="match status" value="1"/>
</dbReference>
<dbReference type="PANTHER" id="PTHR24260:SF136">
    <property type="entry name" value="GH08193P-RELATED"/>
    <property type="match status" value="1"/>
</dbReference>
<dbReference type="PANTHER" id="PTHR24260">
    <property type="match status" value="1"/>
</dbReference>
<dbReference type="Proteomes" id="UP000183685">
    <property type="component" value="Unassembled WGS sequence"/>
</dbReference>
<accession>A0A1G6UFZ8</accession>
<keyword evidence="4" id="KW-1185">Reference proteome</keyword>
<reference evidence="3 4" key="1">
    <citation type="submission" date="2016-10" db="EMBL/GenBank/DDBJ databases">
        <authorList>
            <person name="de Groot N.N."/>
        </authorList>
    </citation>
    <scope>NUCLEOTIDE SEQUENCE [LARGE SCALE GENOMIC DNA]</scope>
    <source>
        <strain evidence="3 4">CGMCC 1.9109</strain>
    </source>
</reference>
<dbReference type="EMBL" id="FNAK01000001">
    <property type="protein sequence ID" value="SDD40223.1"/>
    <property type="molecule type" value="Genomic_DNA"/>
</dbReference>
<dbReference type="STRING" id="637679.GCA_001550055_00314"/>
<dbReference type="InterPro" id="IPR001314">
    <property type="entry name" value="Peptidase_S1A"/>
</dbReference>